<keyword evidence="3" id="KW-1185">Reference proteome</keyword>
<gene>
    <name evidence="2" type="ORF">HNY73_014145</name>
</gene>
<dbReference type="Proteomes" id="UP000807504">
    <property type="component" value="Unassembled WGS sequence"/>
</dbReference>
<feature type="region of interest" description="Disordered" evidence="1">
    <location>
        <begin position="60"/>
        <end position="91"/>
    </location>
</feature>
<evidence type="ECO:0000256" key="1">
    <source>
        <dbReference type="SAM" id="MobiDB-lite"/>
    </source>
</evidence>
<reference evidence="2" key="2">
    <citation type="submission" date="2020-06" db="EMBL/GenBank/DDBJ databases">
        <authorList>
            <person name="Sheffer M."/>
        </authorList>
    </citation>
    <scope>NUCLEOTIDE SEQUENCE</scope>
</reference>
<accession>A0A8T0ETA4</accession>
<sequence length="190" mass="21353">MCDCLTENTATKEKKHAIFKLHDGMLLCVSAIQKKVQWRNDSQKPVLSTQPILLRILAKTPSEQSSSTNNPCLSNDAENSNQSTLAPDPVTTRYGRTARDIVDPFPWFATVIARNLLSMHFILLISRSRFNETSFASIFSAIAIFSEVTLKFDPDIEDRPLENRGMAPNWSPYQSSVNSHLISLVILELD</sequence>
<dbReference type="EMBL" id="JABXBU010002072">
    <property type="protein sequence ID" value="KAF8777239.1"/>
    <property type="molecule type" value="Genomic_DNA"/>
</dbReference>
<feature type="compositionally biased region" description="Polar residues" evidence="1">
    <location>
        <begin position="61"/>
        <end position="85"/>
    </location>
</feature>
<name>A0A8T0ETA4_ARGBR</name>
<protein>
    <submittedName>
        <fullName evidence="2">Uncharacterized protein</fullName>
    </submittedName>
</protein>
<dbReference type="AlphaFoldDB" id="A0A8T0ETA4"/>
<evidence type="ECO:0000313" key="3">
    <source>
        <dbReference type="Proteomes" id="UP000807504"/>
    </source>
</evidence>
<evidence type="ECO:0000313" key="2">
    <source>
        <dbReference type="EMBL" id="KAF8777239.1"/>
    </source>
</evidence>
<comment type="caution">
    <text evidence="2">The sequence shown here is derived from an EMBL/GenBank/DDBJ whole genome shotgun (WGS) entry which is preliminary data.</text>
</comment>
<proteinExistence type="predicted"/>
<organism evidence="2 3">
    <name type="scientific">Argiope bruennichi</name>
    <name type="common">Wasp spider</name>
    <name type="synonym">Aranea bruennichi</name>
    <dbReference type="NCBI Taxonomy" id="94029"/>
    <lineage>
        <taxon>Eukaryota</taxon>
        <taxon>Metazoa</taxon>
        <taxon>Ecdysozoa</taxon>
        <taxon>Arthropoda</taxon>
        <taxon>Chelicerata</taxon>
        <taxon>Arachnida</taxon>
        <taxon>Araneae</taxon>
        <taxon>Araneomorphae</taxon>
        <taxon>Entelegynae</taxon>
        <taxon>Araneoidea</taxon>
        <taxon>Araneidae</taxon>
        <taxon>Argiope</taxon>
    </lineage>
</organism>
<reference evidence="2" key="1">
    <citation type="journal article" date="2020" name="bioRxiv">
        <title>Chromosome-level reference genome of the European wasp spider Argiope bruennichi: a resource for studies on range expansion and evolutionary adaptation.</title>
        <authorList>
            <person name="Sheffer M.M."/>
            <person name="Hoppe A."/>
            <person name="Krehenwinkel H."/>
            <person name="Uhl G."/>
            <person name="Kuss A.W."/>
            <person name="Jensen L."/>
            <person name="Jensen C."/>
            <person name="Gillespie R.G."/>
            <person name="Hoff K.J."/>
            <person name="Prost S."/>
        </authorList>
    </citation>
    <scope>NUCLEOTIDE SEQUENCE</scope>
</reference>